<protein>
    <submittedName>
        <fullName evidence="3">Uncharacterized protein</fullName>
    </submittedName>
</protein>
<evidence type="ECO:0000256" key="2">
    <source>
        <dbReference type="SAM" id="MobiDB-lite"/>
    </source>
</evidence>
<dbReference type="PANTHER" id="PTHR12821">
    <property type="entry name" value="BYSTIN"/>
    <property type="match status" value="1"/>
</dbReference>
<evidence type="ECO:0000256" key="1">
    <source>
        <dbReference type="ARBA" id="ARBA00007114"/>
    </source>
</evidence>
<accession>A0ABR1UND8</accession>
<dbReference type="InterPro" id="IPR007955">
    <property type="entry name" value="Bystin"/>
</dbReference>
<feature type="region of interest" description="Disordered" evidence="2">
    <location>
        <begin position="1"/>
        <end position="88"/>
    </location>
</feature>
<dbReference type="Proteomes" id="UP001446871">
    <property type="component" value="Unassembled WGS sequence"/>
</dbReference>
<comment type="caution">
    <text evidence="3">The sequence shown here is derived from an EMBL/GenBank/DDBJ whole genome shotgun (WGS) entry which is preliminary data.</text>
</comment>
<keyword evidence="4" id="KW-1185">Reference proteome</keyword>
<evidence type="ECO:0000313" key="3">
    <source>
        <dbReference type="EMBL" id="KAK8060432.1"/>
    </source>
</evidence>
<proteinExistence type="inferred from homology"/>
<gene>
    <name evidence="3" type="ORF">PG996_010362</name>
</gene>
<evidence type="ECO:0000313" key="4">
    <source>
        <dbReference type="Proteomes" id="UP001446871"/>
    </source>
</evidence>
<comment type="similarity">
    <text evidence="1">Belongs to the bystin family.</text>
</comment>
<dbReference type="Pfam" id="PF05291">
    <property type="entry name" value="Bystin"/>
    <property type="match status" value="1"/>
</dbReference>
<name>A0ABR1UND8_9PEZI</name>
<reference evidence="3 4" key="1">
    <citation type="submission" date="2023-01" db="EMBL/GenBank/DDBJ databases">
        <title>Analysis of 21 Apiospora genomes using comparative genomics revels a genus with tremendous synthesis potential of carbohydrate active enzymes and secondary metabolites.</title>
        <authorList>
            <person name="Sorensen T."/>
        </authorList>
    </citation>
    <scope>NUCLEOTIDE SEQUENCE [LARGE SCALE GENOMIC DNA]</scope>
    <source>
        <strain evidence="3 4">CBS 83171</strain>
    </source>
</reference>
<dbReference type="PANTHER" id="PTHR12821:SF0">
    <property type="entry name" value="BYSTIN"/>
    <property type="match status" value="1"/>
</dbReference>
<dbReference type="EMBL" id="JAQQWM010000006">
    <property type="protein sequence ID" value="KAK8060432.1"/>
    <property type="molecule type" value="Genomic_DNA"/>
</dbReference>
<sequence length="496" mass="55391">MPKATTPNSSRKARHDPLENEYLATGILKAPKQRKSKGSNGKNKESEEGFIDAKASRKILQIGRELQEENDAAAPRPPTEASAFGFDSRFDEEENNVFEDGGDVWNDDDDVVEEEEIEVDDLATFNKFMPTENEDPLLEHGWPGQEQHAAPGQSTNLADLIMAKIAAAESGGGATLEPRDLGPQMRSQLPKPFKILPTIPNWEQIIELTKPDEWTPNACYAATRIFVSSTPIVVQRFAEIVLLEHVRSDIYETKKLNVHLFNALKKLLYKPASFFKGFLFPLVNSVCTLREATIISAVLTRVSIPVLHSAAALKGLCDIAAEQSSAHGTESAGATNVFIKTLSVYSFHNPHAYSPPKLSCVHVRGPADHPSRIRLEKKYALPYQVLDALVFHFLRYNSLDPASVKEGDVMMDISEERATMQHKLPVIWHQCFLAFAQRYRNDITEDQREALLDLLNKYAHHTIGPEIRRELLAGRGRGVPLEQEPVVDGDDTMHVD</sequence>
<feature type="compositionally biased region" description="Polar residues" evidence="2">
    <location>
        <begin position="1"/>
        <end position="10"/>
    </location>
</feature>
<organism evidence="3 4">
    <name type="scientific">Apiospora saccharicola</name>
    <dbReference type="NCBI Taxonomy" id="335842"/>
    <lineage>
        <taxon>Eukaryota</taxon>
        <taxon>Fungi</taxon>
        <taxon>Dikarya</taxon>
        <taxon>Ascomycota</taxon>
        <taxon>Pezizomycotina</taxon>
        <taxon>Sordariomycetes</taxon>
        <taxon>Xylariomycetidae</taxon>
        <taxon>Amphisphaeriales</taxon>
        <taxon>Apiosporaceae</taxon>
        <taxon>Apiospora</taxon>
    </lineage>
</organism>